<protein>
    <recommendedName>
        <fullName evidence="5">Chemotaxis protein methyltransferase</fullName>
        <ecNumber evidence="5">2.1.1.80</ecNumber>
    </recommendedName>
</protein>
<dbReference type="Proteomes" id="UP000198623">
    <property type="component" value="Unassembled WGS sequence"/>
</dbReference>
<keyword evidence="9" id="KW-1185">Reference proteome</keyword>
<dbReference type="Pfam" id="PF03705">
    <property type="entry name" value="CheR_N"/>
    <property type="match status" value="1"/>
</dbReference>
<dbReference type="PRINTS" id="PR00996">
    <property type="entry name" value="CHERMTFRASE"/>
</dbReference>
<dbReference type="InterPro" id="IPR022642">
    <property type="entry name" value="CheR_C"/>
</dbReference>
<dbReference type="EC" id="2.1.1.80" evidence="5"/>
<feature type="domain" description="CheR-type methyltransferase" evidence="7">
    <location>
        <begin position="32"/>
        <end position="305"/>
    </location>
</feature>
<feature type="binding site" evidence="6">
    <location>
        <position position="107"/>
    </location>
    <ligand>
        <name>S-adenosyl-L-methionine</name>
        <dbReference type="ChEBI" id="CHEBI:59789"/>
    </ligand>
</feature>
<evidence type="ECO:0000313" key="8">
    <source>
        <dbReference type="EMBL" id="SFG73069.1"/>
    </source>
</evidence>
<dbReference type="Gene3D" id="1.10.155.10">
    <property type="entry name" value="Chemotaxis receptor methyltransferase CheR, N-terminal domain"/>
    <property type="match status" value="1"/>
</dbReference>
<feature type="binding site" evidence="6">
    <location>
        <position position="175"/>
    </location>
    <ligand>
        <name>S-adenosyl-L-methionine</name>
        <dbReference type="ChEBI" id="CHEBI:59789"/>
    </ligand>
</feature>
<comment type="function">
    <text evidence="5">Methylation of the membrane-bound methyl-accepting chemotaxis proteins (MCP) to form gamma-glutamyl methyl ester residues in MCP.</text>
</comment>
<evidence type="ECO:0000313" key="9">
    <source>
        <dbReference type="Proteomes" id="UP000198623"/>
    </source>
</evidence>
<feature type="binding site" evidence="6">
    <location>
        <position position="149"/>
    </location>
    <ligand>
        <name>S-adenosyl-L-methionine</name>
        <dbReference type="ChEBI" id="CHEBI:59789"/>
    </ligand>
</feature>
<reference evidence="9" key="1">
    <citation type="submission" date="2016-10" db="EMBL/GenBank/DDBJ databases">
        <authorList>
            <person name="Varghese N."/>
            <person name="Submissions S."/>
        </authorList>
    </citation>
    <scope>NUCLEOTIDE SEQUENCE [LARGE SCALE GENOMIC DNA]</scope>
    <source>
        <strain evidence="9">CGMCC 1.10971</strain>
    </source>
</reference>
<dbReference type="PANTHER" id="PTHR24422:SF19">
    <property type="entry name" value="CHEMOTAXIS PROTEIN METHYLTRANSFERASE"/>
    <property type="match status" value="1"/>
</dbReference>
<dbReference type="GO" id="GO:0032259">
    <property type="term" value="P:methylation"/>
    <property type="evidence" value="ECO:0007669"/>
    <property type="project" value="UniProtKB-KW"/>
</dbReference>
<dbReference type="InterPro" id="IPR029063">
    <property type="entry name" value="SAM-dependent_MTases_sf"/>
</dbReference>
<evidence type="ECO:0000256" key="1">
    <source>
        <dbReference type="ARBA" id="ARBA00001541"/>
    </source>
</evidence>
<accession>A0A1I2U9H9</accession>
<dbReference type="EMBL" id="FOOU01000012">
    <property type="protein sequence ID" value="SFG73069.1"/>
    <property type="molecule type" value="Genomic_DNA"/>
</dbReference>
<sequence>MILNGKSSSHLLMAAGLSKDVNMTVKDDTAGLIGREFVFLDQDFERVREKLYAHAGIALSDYKKDMVYNRLIRRIRALSLNSFAQYFSYLERNTAEFSLFINSLTTNLTAFFRESHHFEFLENVVLPEVDVSKTQRLRIWSAGCSMGEEAYSLAMTCLSSAVDVSHWDIKILATDIDSAVLHTAKTGVYALDRIDTMPQELKTRFFRKGRGAHAGKALVAEELRHIITFKELNLMHSWPMKGPLDVIFCRNVMIYFDKATQAILLERMADLLKPGGFLFVGHSESPFRLTARFKLIGNTIYQKDH</sequence>
<keyword evidence="4 5" id="KW-0949">S-adenosyl-L-methionine</keyword>
<dbReference type="Pfam" id="PF01739">
    <property type="entry name" value="CheR"/>
    <property type="match status" value="1"/>
</dbReference>
<dbReference type="Gene3D" id="3.40.50.150">
    <property type="entry name" value="Vaccinia Virus protein VP39"/>
    <property type="match status" value="1"/>
</dbReference>
<dbReference type="InterPro" id="IPR050903">
    <property type="entry name" value="Bact_Chemotaxis_MeTrfase"/>
</dbReference>
<evidence type="ECO:0000256" key="5">
    <source>
        <dbReference type="PIRNR" id="PIRNR000410"/>
    </source>
</evidence>
<dbReference type="PROSITE" id="PS50123">
    <property type="entry name" value="CHER"/>
    <property type="match status" value="1"/>
</dbReference>
<dbReference type="GO" id="GO:0008983">
    <property type="term" value="F:protein-glutamate O-methyltransferase activity"/>
    <property type="evidence" value="ECO:0007669"/>
    <property type="project" value="UniProtKB-EC"/>
</dbReference>
<proteinExistence type="predicted"/>
<dbReference type="SUPFAM" id="SSF53335">
    <property type="entry name" value="S-adenosyl-L-methionine-dependent methyltransferases"/>
    <property type="match status" value="1"/>
</dbReference>
<gene>
    <name evidence="8" type="ORF">SAMN05216175_11248</name>
</gene>
<comment type="catalytic activity">
    <reaction evidence="1 5">
        <text>L-glutamyl-[protein] + S-adenosyl-L-methionine = [protein]-L-glutamate 5-O-methyl ester + S-adenosyl-L-homocysteine</text>
        <dbReference type="Rhea" id="RHEA:24452"/>
        <dbReference type="Rhea" id="RHEA-COMP:10208"/>
        <dbReference type="Rhea" id="RHEA-COMP:10311"/>
        <dbReference type="ChEBI" id="CHEBI:29973"/>
        <dbReference type="ChEBI" id="CHEBI:57856"/>
        <dbReference type="ChEBI" id="CHEBI:59789"/>
        <dbReference type="ChEBI" id="CHEBI:82795"/>
        <dbReference type="EC" id="2.1.1.80"/>
    </reaction>
</comment>
<evidence type="ECO:0000259" key="7">
    <source>
        <dbReference type="PROSITE" id="PS50123"/>
    </source>
</evidence>
<dbReference type="InterPro" id="IPR000780">
    <property type="entry name" value="CheR_MeTrfase"/>
</dbReference>
<keyword evidence="2 5" id="KW-0489">Methyltransferase</keyword>
<feature type="binding site" evidence="6">
    <location>
        <begin position="250"/>
        <end position="251"/>
    </location>
    <ligand>
        <name>S-adenosyl-L-methionine</name>
        <dbReference type="ChEBI" id="CHEBI:59789"/>
    </ligand>
</feature>
<dbReference type="PANTHER" id="PTHR24422">
    <property type="entry name" value="CHEMOTAXIS PROTEIN METHYLTRANSFERASE"/>
    <property type="match status" value="1"/>
</dbReference>
<dbReference type="InterPro" id="IPR026024">
    <property type="entry name" value="Chemotaxis_MeTrfase_CheR"/>
</dbReference>
<dbReference type="SMART" id="SM00138">
    <property type="entry name" value="MeTrc"/>
    <property type="match status" value="1"/>
</dbReference>
<feature type="binding site" evidence="6">
    <location>
        <position position="113"/>
    </location>
    <ligand>
        <name>S-adenosyl-L-methionine</name>
        <dbReference type="ChEBI" id="CHEBI:59789"/>
    </ligand>
</feature>
<dbReference type="CDD" id="cd02440">
    <property type="entry name" value="AdoMet_MTases"/>
    <property type="match status" value="1"/>
</dbReference>
<evidence type="ECO:0000256" key="4">
    <source>
        <dbReference type="ARBA" id="ARBA00022691"/>
    </source>
</evidence>
<keyword evidence="3 5" id="KW-0808">Transferase</keyword>
<dbReference type="AlphaFoldDB" id="A0A1I2U9H9"/>
<evidence type="ECO:0000256" key="6">
    <source>
        <dbReference type="PIRSR" id="PIRSR000410-1"/>
    </source>
</evidence>
<dbReference type="InterPro" id="IPR022641">
    <property type="entry name" value="CheR_N"/>
</dbReference>
<evidence type="ECO:0000256" key="2">
    <source>
        <dbReference type="ARBA" id="ARBA00022603"/>
    </source>
</evidence>
<evidence type="ECO:0000256" key="3">
    <source>
        <dbReference type="ARBA" id="ARBA00022679"/>
    </source>
</evidence>
<feature type="binding site" evidence="6">
    <location>
        <position position="109"/>
    </location>
    <ligand>
        <name>S-adenosyl-L-methionine</name>
        <dbReference type="ChEBI" id="CHEBI:59789"/>
    </ligand>
</feature>
<feature type="binding site" evidence="6">
    <location>
        <begin position="233"/>
        <end position="234"/>
    </location>
    <ligand>
        <name>S-adenosyl-L-methionine</name>
        <dbReference type="ChEBI" id="CHEBI:59789"/>
    </ligand>
</feature>
<dbReference type="PIRSF" id="PIRSF000410">
    <property type="entry name" value="CheR"/>
    <property type="match status" value="1"/>
</dbReference>
<dbReference type="SUPFAM" id="SSF47757">
    <property type="entry name" value="Chemotaxis receptor methyltransferase CheR, N-terminal domain"/>
    <property type="match status" value="1"/>
</dbReference>
<organism evidence="8 9">
    <name type="scientific">Neptunomonas qingdaonensis</name>
    <dbReference type="NCBI Taxonomy" id="1045558"/>
    <lineage>
        <taxon>Bacteria</taxon>
        <taxon>Pseudomonadati</taxon>
        <taxon>Pseudomonadota</taxon>
        <taxon>Gammaproteobacteria</taxon>
        <taxon>Oceanospirillales</taxon>
        <taxon>Oceanospirillaceae</taxon>
        <taxon>Neptunomonas</taxon>
    </lineage>
</organism>
<name>A0A1I2U9H9_9GAMM</name>
<dbReference type="STRING" id="1045558.SAMN05216175_11248"/>
<dbReference type="InterPro" id="IPR036804">
    <property type="entry name" value="CheR_N_sf"/>
</dbReference>